<dbReference type="EMBL" id="BLLG01000008">
    <property type="protein sequence ID" value="GFH37015.1"/>
    <property type="molecule type" value="Genomic_DNA"/>
</dbReference>
<dbReference type="PIRSF" id="PIRSF018077">
    <property type="entry name" value="UCP018077"/>
    <property type="match status" value="1"/>
</dbReference>
<comment type="function">
    <text evidence="7">Catalyzes the covalent attachment of the prokaryotic ubiquitin-like protein modifier Pup to the proteasomal substrate proteins, thereby targeting them for proteasomal degradation. This tagging system is termed pupylation. The ligation reaction involves the side-chain carboxylate of the C-terminal glutamate of Pup and the side-chain amino group of a substrate lysine.</text>
</comment>
<dbReference type="UniPathway" id="UPA00997"/>
<feature type="binding site" evidence="7">
    <location>
        <position position="9"/>
    </location>
    <ligand>
        <name>Mg(2+)</name>
        <dbReference type="ChEBI" id="CHEBI:18420"/>
    </ligand>
</feature>
<organism evidence="10 11">
    <name type="scientific">Streptomyces pacificus</name>
    <dbReference type="NCBI Taxonomy" id="2705029"/>
    <lineage>
        <taxon>Bacteria</taxon>
        <taxon>Bacillati</taxon>
        <taxon>Actinomycetota</taxon>
        <taxon>Actinomycetes</taxon>
        <taxon>Kitasatosporales</taxon>
        <taxon>Streptomycetaceae</taxon>
        <taxon>Streptomyces</taxon>
    </lineage>
</organism>
<evidence type="ECO:0000313" key="11">
    <source>
        <dbReference type="Proteomes" id="UP000484988"/>
    </source>
</evidence>
<feature type="binding site" evidence="7">
    <location>
        <position position="66"/>
    </location>
    <ligand>
        <name>ATP</name>
        <dbReference type="ChEBI" id="CHEBI:30616"/>
    </ligand>
</feature>
<feature type="active site" description="Proton acceptor" evidence="7 9">
    <location>
        <position position="57"/>
    </location>
</feature>
<dbReference type="GO" id="GO:0016879">
    <property type="term" value="F:ligase activity, forming carbon-nitrogen bonds"/>
    <property type="evidence" value="ECO:0007669"/>
    <property type="project" value="UniProtKB-UniRule"/>
</dbReference>
<dbReference type="GO" id="GO:0010498">
    <property type="term" value="P:proteasomal protein catabolic process"/>
    <property type="evidence" value="ECO:0007669"/>
    <property type="project" value="UniProtKB-UniRule"/>
</dbReference>
<evidence type="ECO:0000256" key="4">
    <source>
        <dbReference type="ARBA" id="ARBA00022786"/>
    </source>
</evidence>
<keyword evidence="5 7" id="KW-0067">ATP-binding</keyword>
<feature type="binding site" evidence="7">
    <location>
        <position position="420"/>
    </location>
    <ligand>
        <name>ATP</name>
        <dbReference type="ChEBI" id="CHEBI:30616"/>
    </ligand>
</feature>
<evidence type="ECO:0000256" key="1">
    <source>
        <dbReference type="ARBA" id="ARBA00022598"/>
    </source>
</evidence>
<dbReference type="NCBIfam" id="TIGR03686">
    <property type="entry name" value="pupylate_PafA"/>
    <property type="match status" value="1"/>
</dbReference>
<feature type="binding site" evidence="7">
    <location>
        <position position="53"/>
    </location>
    <ligand>
        <name>ATP</name>
        <dbReference type="ChEBI" id="CHEBI:30616"/>
    </ligand>
</feature>
<evidence type="ECO:0000256" key="2">
    <source>
        <dbReference type="ARBA" id="ARBA00022723"/>
    </source>
</evidence>
<dbReference type="GO" id="GO:0070490">
    <property type="term" value="P:protein pupylation"/>
    <property type="evidence" value="ECO:0007669"/>
    <property type="project" value="UniProtKB-UniRule"/>
</dbReference>
<comment type="miscellaneous">
    <text evidence="7">The reaction mechanism probably proceeds via the activation of Pup by phosphorylation of its C-terminal glutamate, which is then subject to nucleophilic attack by the substrate lysine, resulting in an isopeptide bond and the release of phosphate as a good leaving group.</text>
</comment>
<dbReference type="InterPro" id="IPR004347">
    <property type="entry name" value="Pup_ligase/deamidase"/>
</dbReference>
<proteinExistence type="inferred from homology"/>
<dbReference type="GO" id="GO:0019941">
    <property type="term" value="P:modification-dependent protein catabolic process"/>
    <property type="evidence" value="ECO:0007669"/>
    <property type="project" value="UniProtKB-UniRule"/>
</dbReference>
<evidence type="ECO:0000256" key="8">
    <source>
        <dbReference type="NCBIfam" id="TIGR03686"/>
    </source>
</evidence>
<dbReference type="PANTHER" id="PTHR42307">
    <property type="entry name" value="PUP DEAMIDASE/DEPUPYLASE"/>
    <property type="match status" value="1"/>
</dbReference>
<evidence type="ECO:0000256" key="7">
    <source>
        <dbReference type="HAMAP-Rule" id="MF_02111"/>
    </source>
</evidence>
<feature type="binding site" evidence="7">
    <location>
        <position position="55"/>
    </location>
    <ligand>
        <name>Mg(2+)</name>
        <dbReference type="ChEBI" id="CHEBI:18420"/>
    </ligand>
</feature>
<dbReference type="GO" id="GO:0005524">
    <property type="term" value="F:ATP binding"/>
    <property type="evidence" value="ECO:0007669"/>
    <property type="project" value="UniProtKB-UniRule"/>
</dbReference>
<evidence type="ECO:0000313" key="10">
    <source>
        <dbReference type="EMBL" id="GFH37015.1"/>
    </source>
</evidence>
<comment type="catalytic activity">
    <reaction evidence="7">
        <text>ATP + [prokaryotic ubiquitin-like protein]-L-glutamate + [protein]-L-lysine = ADP + phosphate + N(6)-([prokaryotic ubiquitin-like protein]-gamma-L-glutamyl)-[protein]-L-lysine.</text>
        <dbReference type="EC" id="6.3.1.19"/>
    </reaction>
</comment>
<comment type="pathway">
    <text evidence="7">Protein modification; protein pupylation.</text>
</comment>
<protein>
    <recommendedName>
        <fullName evidence="7 8">Pup--protein ligase</fullName>
        <ecNumber evidence="7 8">6.3.1.19</ecNumber>
    </recommendedName>
    <alternativeName>
        <fullName evidence="7">Proteasome accessory factor A</fullName>
    </alternativeName>
    <alternativeName>
        <fullName evidence="7">Pup-conjugating enzyme</fullName>
    </alternativeName>
</protein>
<comment type="similarity">
    <text evidence="7">Belongs to the Pup ligase/Pup deamidase family. Pup-conjugating enzyme subfamily.</text>
</comment>
<dbReference type="InterPro" id="IPR022279">
    <property type="entry name" value="Pup_ligase"/>
</dbReference>
<keyword evidence="11" id="KW-1185">Reference proteome</keyword>
<keyword evidence="1 7" id="KW-0436">Ligase</keyword>
<reference evidence="10 11" key="1">
    <citation type="submission" date="2020-02" db="EMBL/GenBank/DDBJ databases">
        <title>Whole Genome Shotgun Sequence of Streptomyces sp. strain CWH03.</title>
        <authorList>
            <person name="Dohra H."/>
            <person name="Kodani S."/>
            <person name="Yamamura H."/>
        </authorList>
    </citation>
    <scope>NUCLEOTIDE SEQUENCE [LARGE SCALE GENOMIC DNA]</scope>
    <source>
        <strain evidence="10 11">CWH03</strain>
    </source>
</reference>
<dbReference type="Pfam" id="PF03136">
    <property type="entry name" value="Pup_ligase"/>
    <property type="match status" value="1"/>
</dbReference>
<keyword evidence="2 7" id="KW-0479">Metal-binding</keyword>
<dbReference type="HAMAP" id="MF_02111">
    <property type="entry name" value="Pup_ligase"/>
    <property type="match status" value="1"/>
</dbReference>
<dbReference type="EC" id="6.3.1.19" evidence="7 8"/>
<gene>
    <name evidence="7 10" type="primary">pafA</name>
    <name evidence="10" type="ORF">SCWH03_32480</name>
</gene>
<accession>A0A6A0AX59</accession>
<dbReference type="PANTHER" id="PTHR42307:SF3">
    <property type="entry name" value="PUP--PROTEIN LIGASE"/>
    <property type="match status" value="1"/>
</dbReference>
<dbReference type="UniPathway" id="UPA00998"/>
<sequence length="453" mass="51982">MDRRIFGLENEYGVTCTFRGQRRLSPDEVARYLFRRVVSWGRSSNVFLRNGARLYLDVGSHPEYATPECDNVTELVTHDKAGERILEGLLVDAERRLHEEGIAGDVYLFKNNTDSAGNSYGCHENYLVARHGEFSRLADILIPFLVTRQLLCGAGKVLQTPRGAVFCVSQRAEHIWEGVSSATTRSRPIINTRDEPHADAERYRRLHVIVGDSNMSETTMLLKVGATDLVLRMIEAGTVMRDLTLENPIRAIREVSHDITGRRKVRLASGREASALEVQREYYEKAVDFVDRRGIRSGTVAQVLKLWGRTLDAVEQEDLDSIGTEIDWVMKYKLIERYRAKHNMTMSHPRVAQIDLAYHDIHRRRGLYYLLEKKGQAARICDDLKIFEGKSVPPQTTRARLRGDFIRRAQEQRRDFTVDWVHLKLNDQAQRTVLCKDPFRSVDDRVEKLIAGM</sequence>
<evidence type="ECO:0000256" key="9">
    <source>
        <dbReference type="PIRSR" id="PIRSR018077-1"/>
    </source>
</evidence>
<dbReference type="GO" id="GO:0000287">
    <property type="term" value="F:magnesium ion binding"/>
    <property type="evidence" value="ECO:0007669"/>
    <property type="project" value="UniProtKB-UniRule"/>
</dbReference>
<dbReference type="GO" id="GO:0019787">
    <property type="term" value="F:ubiquitin-like protein transferase activity"/>
    <property type="evidence" value="ECO:0007669"/>
    <property type="project" value="UniProtKB-UniRule"/>
</dbReference>
<name>A0A6A0AX59_9ACTN</name>
<dbReference type="Proteomes" id="UP000484988">
    <property type="component" value="Unassembled WGS sequence"/>
</dbReference>
<evidence type="ECO:0000256" key="6">
    <source>
        <dbReference type="ARBA" id="ARBA00022842"/>
    </source>
</evidence>
<dbReference type="AlphaFoldDB" id="A0A6A0AX59"/>
<feature type="binding site" evidence="7">
    <location>
        <position position="63"/>
    </location>
    <ligand>
        <name>Mg(2+)</name>
        <dbReference type="ChEBI" id="CHEBI:18420"/>
    </ligand>
</feature>
<evidence type="ECO:0000256" key="3">
    <source>
        <dbReference type="ARBA" id="ARBA00022741"/>
    </source>
</evidence>
<comment type="pathway">
    <text evidence="7">Protein degradation; proteasomal Pup-dependent pathway.</text>
</comment>
<dbReference type="RefSeq" id="WP_173264825.1">
    <property type="nucleotide sequence ID" value="NZ_BLLG01000008.1"/>
</dbReference>
<keyword evidence="4 7" id="KW-0833">Ubl conjugation pathway</keyword>
<keyword evidence="6 7" id="KW-0460">Magnesium</keyword>
<comment type="caution">
    <text evidence="10">The sequence shown here is derived from an EMBL/GenBank/DDBJ whole genome shotgun (WGS) entry which is preliminary data.</text>
</comment>
<keyword evidence="3 7" id="KW-0547">Nucleotide-binding</keyword>
<evidence type="ECO:0000256" key="5">
    <source>
        <dbReference type="ARBA" id="ARBA00022840"/>
    </source>
</evidence>